<dbReference type="Pfam" id="PF00534">
    <property type="entry name" value="Glycos_transf_1"/>
    <property type="match status" value="1"/>
</dbReference>
<evidence type="ECO:0000259" key="1">
    <source>
        <dbReference type="Pfam" id="PF00534"/>
    </source>
</evidence>
<organism evidence="2 3">
    <name type="scientific">Clostridium ganghwense</name>
    <dbReference type="NCBI Taxonomy" id="312089"/>
    <lineage>
        <taxon>Bacteria</taxon>
        <taxon>Bacillati</taxon>
        <taxon>Bacillota</taxon>
        <taxon>Clostridia</taxon>
        <taxon>Eubacteriales</taxon>
        <taxon>Clostridiaceae</taxon>
        <taxon>Clostridium</taxon>
    </lineage>
</organism>
<gene>
    <name evidence="2" type="ORF">OXH55_07835</name>
</gene>
<sequence length="340" mass="39597">MKILLCIRQDYYRNFAGDSMQVLKTAECLRKLGAEVDINNGAISDYSSYDIIHLFNIIRIGETYKYYKLANYYKKPIVVSPVYWNLNEYYKYKNNIEAVKLWEKSNVYRRKILKGCKMIIANSELERNALKNDFKLNLPSTVIYSGVEVEDEEIPLYNFKERHNLNSYVLCVGRICPSKNQLTLAKVCNKLGVQLLLIGNVKDENYFKECIKFNNVLYLGFMDSYNIYNAYRFAKLHVLASYMETPGLSSLEAAASGCNIVSTIEGTAKEYFKDMAIYCDPYDENSIFEAVQKGMKKRKINKLKDFVLENYSWEKHCKKLYEVYEVLKVKNTGKALNFLN</sequence>
<comment type="caution">
    <text evidence="2">The sequence shown here is derived from an EMBL/GenBank/DDBJ whole genome shotgun (WGS) entry which is preliminary data.</text>
</comment>
<accession>A0ABT4CNC0</accession>
<evidence type="ECO:0000313" key="2">
    <source>
        <dbReference type="EMBL" id="MCY6370545.1"/>
    </source>
</evidence>
<dbReference type="SUPFAM" id="SSF53756">
    <property type="entry name" value="UDP-Glycosyltransferase/glycogen phosphorylase"/>
    <property type="match status" value="1"/>
</dbReference>
<protein>
    <submittedName>
        <fullName evidence="2">Glycosyltransferase family 4 protein</fullName>
    </submittedName>
</protein>
<feature type="domain" description="Glycosyl transferase family 1" evidence="1">
    <location>
        <begin position="167"/>
        <end position="301"/>
    </location>
</feature>
<proteinExistence type="predicted"/>
<dbReference type="PANTHER" id="PTHR45947">
    <property type="entry name" value="SULFOQUINOVOSYL TRANSFERASE SQD2"/>
    <property type="match status" value="1"/>
</dbReference>
<dbReference type="Gene3D" id="3.40.50.2000">
    <property type="entry name" value="Glycogen Phosphorylase B"/>
    <property type="match status" value="2"/>
</dbReference>
<dbReference type="CDD" id="cd03801">
    <property type="entry name" value="GT4_PimA-like"/>
    <property type="match status" value="1"/>
</dbReference>
<dbReference type="Proteomes" id="UP001079657">
    <property type="component" value="Unassembled WGS sequence"/>
</dbReference>
<reference evidence="2" key="1">
    <citation type="submission" date="2022-12" db="EMBL/GenBank/DDBJ databases">
        <authorList>
            <person name="Wang J."/>
        </authorList>
    </citation>
    <scope>NUCLEOTIDE SEQUENCE</scope>
    <source>
        <strain evidence="2">HY-42-06</strain>
    </source>
</reference>
<dbReference type="PANTHER" id="PTHR45947:SF3">
    <property type="entry name" value="SULFOQUINOVOSYL TRANSFERASE SQD2"/>
    <property type="match status" value="1"/>
</dbReference>
<evidence type="ECO:0000313" key="3">
    <source>
        <dbReference type="Proteomes" id="UP001079657"/>
    </source>
</evidence>
<dbReference type="InterPro" id="IPR050194">
    <property type="entry name" value="Glycosyltransferase_grp1"/>
</dbReference>
<dbReference type="EMBL" id="JAPQES010000002">
    <property type="protein sequence ID" value="MCY6370545.1"/>
    <property type="molecule type" value="Genomic_DNA"/>
</dbReference>
<keyword evidence="3" id="KW-1185">Reference proteome</keyword>
<name>A0ABT4CNC0_9CLOT</name>
<dbReference type="InterPro" id="IPR001296">
    <property type="entry name" value="Glyco_trans_1"/>
</dbReference>
<dbReference type="RefSeq" id="WP_268049280.1">
    <property type="nucleotide sequence ID" value="NZ_JAPQES010000002.1"/>
</dbReference>